<name>A0A382NPA0_9ZZZZ</name>
<feature type="non-terminal residue" evidence="6">
    <location>
        <position position="120"/>
    </location>
</feature>
<evidence type="ECO:0000256" key="1">
    <source>
        <dbReference type="ARBA" id="ARBA00022630"/>
    </source>
</evidence>
<dbReference type="AlphaFoldDB" id="A0A382NPA0"/>
<dbReference type="SUPFAM" id="SSF51679">
    <property type="entry name" value="Bacterial luciferase-like"/>
    <property type="match status" value="1"/>
</dbReference>
<evidence type="ECO:0000256" key="3">
    <source>
        <dbReference type="ARBA" id="ARBA00023002"/>
    </source>
</evidence>
<keyword evidence="4" id="KW-0503">Monooxygenase</keyword>
<keyword evidence="2" id="KW-0288">FMN</keyword>
<dbReference type="GO" id="GO:0016705">
    <property type="term" value="F:oxidoreductase activity, acting on paired donors, with incorporation or reduction of molecular oxygen"/>
    <property type="evidence" value="ECO:0007669"/>
    <property type="project" value="InterPro"/>
</dbReference>
<evidence type="ECO:0000313" key="6">
    <source>
        <dbReference type="EMBL" id="SVC63013.1"/>
    </source>
</evidence>
<keyword evidence="3" id="KW-0560">Oxidoreductase</keyword>
<keyword evidence="1" id="KW-0285">Flavoprotein</keyword>
<reference evidence="6" key="1">
    <citation type="submission" date="2018-05" db="EMBL/GenBank/DDBJ databases">
        <authorList>
            <person name="Lanie J.A."/>
            <person name="Ng W.-L."/>
            <person name="Kazmierczak K.M."/>
            <person name="Andrzejewski T.M."/>
            <person name="Davidsen T.M."/>
            <person name="Wayne K.J."/>
            <person name="Tettelin H."/>
            <person name="Glass J.I."/>
            <person name="Rusch D."/>
            <person name="Podicherti R."/>
            <person name="Tsui H.-C.T."/>
            <person name="Winkler M.E."/>
        </authorList>
    </citation>
    <scope>NUCLEOTIDE SEQUENCE</scope>
</reference>
<dbReference type="GO" id="GO:0004497">
    <property type="term" value="F:monooxygenase activity"/>
    <property type="evidence" value="ECO:0007669"/>
    <property type="project" value="UniProtKB-KW"/>
</dbReference>
<evidence type="ECO:0000256" key="2">
    <source>
        <dbReference type="ARBA" id="ARBA00022643"/>
    </source>
</evidence>
<dbReference type="InterPro" id="IPR036661">
    <property type="entry name" value="Luciferase-like_sf"/>
</dbReference>
<evidence type="ECO:0000256" key="4">
    <source>
        <dbReference type="ARBA" id="ARBA00023033"/>
    </source>
</evidence>
<dbReference type="EMBL" id="UINC01101856">
    <property type="protein sequence ID" value="SVC63013.1"/>
    <property type="molecule type" value="Genomic_DNA"/>
</dbReference>
<dbReference type="InterPro" id="IPR011251">
    <property type="entry name" value="Luciferase-like_dom"/>
</dbReference>
<evidence type="ECO:0000259" key="5">
    <source>
        <dbReference type="Pfam" id="PF00296"/>
    </source>
</evidence>
<proteinExistence type="predicted"/>
<dbReference type="Pfam" id="PF00296">
    <property type="entry name" value="Bac_luciferase"/>
    <property type="match status" value="1"/>
</dbReference>
<organism evidence="6">
    <name type="scientific">marine metagenome</name>
    <dbReference type="NCBI Taxonomy" id="408172"/>
    <lineage>
        <taxon>unclassified sequences</taxon>
        <taxon>metagenomes</taxon>
        <taxon>ecological metagenomes</taxon>
    </lineage>
</organism>
<accession>A0A382NPA0</accession>
<feature type="domain" description="Luciferase-like" evidence="5">
    <location>
        <begin position="13"/>
        <end position="120"/>
    </location>
</feature>
<dbReference type="InterPro" id="IPR051260">
    <property type="entry name" value="Diverse_substr_monoxygenases"/>
</dbReference>
<dbReference type="PANTHER" id="PTHR30011">
    <property type="entry name" value="ALKANESULFONATE MONOOXYGENASE-RELATED"/>
    <property type="match status" value="1"/>
</dbReference>
<sequence length="120" mass="13023">MKLGIHIPQIGRKAGPEAVRRGARQAEDLGYDNIWVNDHLAIPHDAPYPPSKSFYEPLITLTWAAAATSRVELGTSVLVLPLRIPAHLAKELATLDLLSDGRLILGTGVGWMEAEFDAMG</sequence>
<protein>
    <recommendedName>
        <fullName evidence="5">Luciferase-like domain-containing protein</fullName>
    </recommendedName>
</protein>
<gene>
    <name evidence="6" type="ORF">METZ01_LOCUS315867</name>
</gene>
<dbReference type="PANTHER" id="PTHR30011:SF16">
    <property type="entry name" value="C2H2 FINGER DOMAIN TRANSCRIPTION FACTOR (EUROFUNG)-RELATED"/>
    <property type="match status" value="1"/>
</dbReference>
<dbReference type="Gene3D" id="3.20.20.30">
    <property type="entry name" value="Luciferase-like domain"/>
    <property type="match status" value="1"/>
</dbReference>